<sequence>MKNLLFAFFLLLAGFGAGAQETIRYKENFDPSIKRQADSLRELYFKAGFILMKENSVNMESQYEFPVIVPLKAGEPYHFVFIGDMSSKLYEVRMYDWSEKQVFYKKHMWGDMDGNIIQYPYTSGQDEYHMIKVLQVNKAKKKDLPGYVMFFRRTHSQEELEAQAKKYGMAMPETHAVAQVAEDPKLPEPVKNDSTPKKKNNYDQYLEKKN</sequence>
<dbReference type="Proteomes" id="UP000295334">
    <property type="component" value="Unassembled WGS sequence"/>
</dbReference>
<name>A0A4R1B8J1_9BACT</name>
<dbReference type="OrthoDB" id="659539at2"/>
<proteinExistence type="predicted"/>
<dbReference type="EMBL" id="SJZI01000046">
    <property type="protein sequence ID" value="TCJ13378.1"/>
    <property type="molecule type" value="Genomic_DNA"/>
</dbReference>
<feature type="chain" id="PRO_5020932514" description="DUF4251 domain-containing protein" evidence="2">
    <location>
        <begin position="20"/>
        <end position="210"/>
    </location>
</feature>
<keyword evidence="2" id="KW-0732">Signal</keyword>
<dbReference type="RefSeq" id="WP_131450034.1">
    <property type="nucleotide sequence ID" value="NZ_SJZI01000046.1"/>
</dbReference>
<accession>A0A4R1B8J1</accession>
<reference evidence="3 4" key="1">
    <citation type="submission" date="2019-03" db="EMBL/GenBank/DDBJ databases">
        <authorList>
            <person name="Kim M.K.M."/>
        </authorList>
    </citation>
    <scope>NUCLEOTIDE SEQUENCE [LARGE SCALE GENOMIC DNA]</scope>
    <source>
        <strain evidence="3 4">17J68-12</strain>
    </source>
</reference>
<feature type="signal peptide" evidence="2">
    <location>
        <begin position="1"/>
        <end position="19"/>
    </location>
</feature>
<evidence type="ECO:0000256" key="2">
    <source>
        <dbReference type="SAM" id="SignalP"/>
    </source>
</evidence>
<evidence type="ECO:0008006" key="5">
    <source>
        <dbReference type="Google" id="ProtNLM"/>
    </source>
</evidence>
<protein>
    <recommendedName>
        <fullName evidence="5">DUF4251 domain-containing protein</fullName>
    </recommendedName>
</protein>
<organism evidence="3 4">
    <name type="scientific">Flaviaesturariibacter flavus</name>
    <dbReference type="NCBI Taxonomy" id="2502780"/>
    <lineage>
        <taxon>Bacteria</taxon>
        <taxon>Pseudomonadati</taxon>
        <taxon>Bacteroidota</taxon>
        <taxon>Chitinophagia</taxon>
        <taxon>Chitinophagales</taxon>
        <taxon>Chitinophagaceae</taxon>
        <taxon>Flaviaestuariibacter</taxon>
    </lineage>
</organism>
<evidence type="ECO:0000313" key="3">
    <source>
        <dbReference type="EMBL" id="TCJ13378.1"/>
    </source>
</evidence>
<keyword evidence="4" id="KW-1185">Reference proteome</keyword>
<evidence type="ECO:0000256" key="1">
    <source>
        <dbReference type="SAM" id="MobiDB-lite"/>
    </source>
</evidence>
<gene>
    <name evidence="3" type="ORF">EPD60_13400</name>
</gene>
<feature type="compositionally biased region" description="Basic and acidic residues" evidence="1">
    <location>
        <begin position="182"/>
        <end position="196"/>
    </location>
</feature>
<dbReference type="AlphaFoldDB" id="A0A4R1B8J1"/>
<evidence type="ECO:0000313" key="4">
    <source>
        <dbReference type="Proteomes" id="UP000295334"/>
    </source>
</evidence>
<feature type="region of interest" description="Disordered" evidence="1">
    <location>
        <begin position="178"/>
        <end position="210"/>
    </location>
</feature>
<comment type="caution">
    <text evidence="3">The sequence shown here is derived from an EMBL/GenBank/DDBJ whole genome shotgun (WGS) entry which is preliminary data.</text>
</comment>